<name>A0A3M6UIY8_POCDA</name>
<dbReference type="Pfam" id="PF14978">
    <property type="entry name" value="MRP-63"/>
    <property type="match status" value="1"/>
</dbReference>
<dbReference type="OrthoDB" id="5951490at2759"/>
<accession>A0A3M6UIY8</accession>
<dbReference type="GO" id="GO:0005761">
    <property type="term" value="C:mitochondrial ribosome"/>
    <property type="evidence" value="ECO:0007669"/>
    <property type="project" value="InterPro"/>
</dbReference>
<comment type="caution">
    <text evidence="1">The sequence shown here is derived from an EMBL/GenBank/DDBJ whole genome shotgun (WGS) entry which is preliminary data.</text>
</comment>
<dbReference type="PANTHER" id="PTHR14520:SF4">
    <property type="entry name" value="LARGE RIBOSOMAL SUBUNIT PROTEIN ML63"/>
    <property type="match status" value="1"/>
</dbReference>
<reference evidence="1 2" key="1">
    <citation type="journal article" date="2018" name="Sci. Rep.">
        <title>Comparative analysis of the Pocillopora damicornis genome highlights role of immune system in coral evolution.</title>
        <authorList>
            <person name="Cunning R."/>
            <person name="Bay R.A."/>
            <person name="Gillette P."/>
            <person name="Baker A.C."/>
            <person name="Traylor-Knowles N."/>
        </authorList>
    </citation>
    <scope>NUCLEOTIDE SEQUENCE [LARGE SCALE GENOMIC DNA]</scope>
    <source>
        <strain evidence="1">RSMAS</strain>
        <tissue evidence="1">Whole animal</tissue>
    </source>
</reference>
<organism evidence="1 2">
    <name type="scientific">Pocillopora damicornis</name>
    <name type="common">Cauliflower coral</name>
    <name type="synonym">Millepora damicornis</name>
    <dbReference type="NCBI Taxonomy" id="46731"/>
    <lineage>
        <taxon>Eukaryota</taxon>
        <taxon>Metazoa</taxon>
        <taxon>Cnidaria</taxon>
        <taxon>Anthozoa</taxon>
        <taxon>Hexacorallia</taxon>
        <taxon>Scleractinia</taxon>
        <taxon>Astrocoeniina</taxon>
        <taxon>Pocilloporidae</taxon>
        <taxon>Pocillopora</taxon>
    </lineage>
</organism>
<protein>
    <submittedName>
        <fullName evidence="1">Uncharacterized protein</fullName>
    </submittedName>
</protein>
<evidence type="ECO:0000313" key="2">
    <source>
        <dbReference type="Proteomes" id="UP000275408"/>
    </source>
</evidence>
<dbReference type="GO" id="GO:0003735">
    <property type="term" value="F:structural constituent of ribosome"/>
    <property type="evidence" value="ECO:0007669"/>
    <property type="project" value="TreeGrafter"/>
</dbReference>
<dbReference type="Proteomes" id="UP000275408">
    <property type="component" value="Unassembled WGS sequence"/>
</dbReference>
<dbReference type="GO" id="GO:0032543">
    <property type="term" value="P:mitochondrial translation"/>
    <property type="evidence" value="ECO:0007669"/>
    <property type="project" value="TreeGrafter"/>
</dbReference>
<proteinExistence type="predicted"/>
<gene>
    <name evidence="1" type="ORF">pdam_00017333</name>
</gene>
<evidence type="ECO:0000313" key="1">
    <source>
        <dbReference type="EMBL" id="RMX53504.1"/>
    </source>
</evidence>
<dbReference type="AlphaFoldDB" id="A0A3M6UIY8"/>
<sequence>MWLTRILCKRHIPGRIYGGKYRLVKRETPTIRRTKVKNELRLQRNESLLAVPYLTQAQEFEHAWERKQEEQRMFNEAWQKHKTKKLKNVYAFGPLSQGKKENIMEHLNATRTKHE</sequence>
<dbReference type="EMBL" id="RCHS01001425">
    <property type="protein sequence ID" value="RMX53504.1"/>
    <property type="molecule type" value="Genomic_DNA"/>
</dbReference>
<dbReference type="PANTHER" id="PTHR14520">
    <property type="entry name" value="MITOCHONDRIAL RIBOSOMAL PROTEIN 63"/>
    <property type="match status" value="1"/>
</dbReference>
<dbReference type="InterPro" id="IPR016576">
    <property type="entry name" value="Ribosomal_mL63"/>
</dbReference>
<keyword evidence="2" id="KW-1185">Reference proteome</keyword>